<dbReference type="Proteomes" id="UP000196027">
    <property type="component" value="Chromosome"/>
</dbReference>
<protein>
    <recommendedName>
        <fullName evidence="5">DUF2970 domain-containing protein</fullName>
    </recommendedName>
</protein>
<keyword evidence="2" id="KW-0472">Membrane</keyword>
<proteinExistence type="predicted"/>
<evidence type="ECO:0000256" key="2">
    <source>
        <dbReference type="SAM" id="Phobius"/>
    </source>
</evidence>
<name>A0A1Y0IGF0_9GAMM</name>
<accession>A0A1Y0IGF0</accession>
<feature type="region of interest" description="Disordered" evidence="1">
    <location>
        <begin position="1"/>
        <end position="32"/>
    </location>
</feature>
<keyword evidence="2" id="KW-0812">Transmembrane</keyword>
<organism evidence="3 4">
    <name type="scientific">Oleiphilus messinensis</name>
    <dbReference type="NCBI Taxonomy" id="141451"/>
    <lineage>
        <taxon>Bacteria</taxon>
        <taxon>Pseudomonadati</taxon>
        <taxon>Pseudomonadota</taxon>
        <taxon>Gammaproteobacteria</taxon>
        <taxon>Oceanospirillales</taxon>
        <taxon>Oleiphilaceae</taxon>
        <taxon>Oleiphilus</taxon>
    </lineage>
</organism>
<evidence type="ECO:0000313" key="4">
    <source>
        <dbReference type="Proteomes" id="UP000196027"/>
    </source>
</evidence>
<dbReference type="RefSeq" id="WP_087463642.1">
    <property type="nucleotide sequence ID" value="NZ_CP021425.1"/>
</dbReference>
<dbReference type="Pfam" id="PF11174">
    <property type="entry name" value="DUF2970"/>
    <property type="match status" value="1"/>
</dbReference>
<dbReference type="AlphaFoldDB" id="A0A1Y0IGF0"/>
<evidence type="ECO:0000313" key="3">
    <source>
        <dbReference type="EMBL" id="ARU58916.1"/>
    </source>
</evidence>
<dbReference type="KEGG" id="ome:OLMES_4928"/>
<sequence>MISQPEPPPQSSSSQESDPSGEHAKQPPPPAPMSFWQTMVSVVHAMIGVQSRKGAEESWQQGSAAKFIIAGIIFILGFILMLMLIVKLVLAS</sequence>
<evidence type="ECO:0008006" key="5">
    <source>
        <dbReference type="Google" id="ProtNLM"/>
    </source>
</evidence>
<evidence type="ECO:0000256" key="1">
    <source>
        <dbReference type="SAM" id="MobiDB-lite"/>
    </source>
</evidence>
<feature type="transmembrane region" description="Helical" evidence="2">
    <location>
        <begin position="67"/>
        <end position="90"/>
    </location>
</feature>
<dbReference type="InterPro" id="IPR021344">
    <property type="entry name" value="DUF2970"/>
</dbReference>
<feature type="compositionally biased region" description="Pro residues" evidence="1">
    <location>
        <begin position="1"/>
        <end position="10"/>
    </location>
</feature>
<keyword evidence="2" id="KW-1133">Transmembrane helix</keyword>
<keyword evidence="4" id="KW-1185">Reference proteome</keyword>
<dbReference type="EMBL" id="CP021425">
    <property type="protein sequence ID" value="ARU58916.1"/>
    <property type="molecule type" value="Genomic_DNA"/>
</dbReference>
<gene>
    <name evidence="3" type="ORF">OLMES_4928</name>
</gene>
<reference evidence="3 4" key="1">
    <citation type="submission" date="2017-05" db="EMBL/GenBank/DDBJ databases">
        <title>Genomic insights into alkan degradation activity of Oleiphilus messinensis.</title>
        <authorList>
            <person name="Kozyavkin S.A."/>
            <person name="Slesarev A.I."/>
            <person name="Golyshin P.N."/>
            <person name="Korzhenkov A."/>
            <person name="Golyshina O.N."/>
            <person name="Toshchakov S.V."/>
        </authorList>
    </citation>
    <scope>NUCLEOTIDE SEQUENCE [LARGE SCALE GENOMIC DNA]</scope>
    <source>
        <strain evidence="3 4">ME102</strain>
    </source>
</reference>